<dbReference type="Proteomes" id="UP001066276">
    <property type="component" value="Chromosome 11"/>
</dbReference>
<protein>
    <submittedName>
        <fullName evidence="3">Uncharacterized protein</fullName>
    </submittedName>
</protein>
<reference evidence="3" key="1">
    <citation type="journal article" date="2022" name="bioRxiv">
        <title>Sequencing and chromosome-scale assembly of the giantPleurodeles waltlgenome.</title>
        <authorList>
            <person name="Brown T."/>
            <person name="Elewa A."/>
            <person name="Iarovenko S."/>
            <person name="Subramanian E."/>
            <person name="Araus A.J."/>
            <person name="Petzold A."/>
            <person name="Susuki M."/>
            <person name="Suzuki K.-i.T."/>
            <person name="Hayashi T."/>
            <person name="Toyoda A."/>
            <person name="Oliveira C."/>
            <person name="Osipova E."/>
            <person name="Leigh N.D."/>
            <person name="Simon A."/>
            <person name="Yun M.H."/>
        </authorList>
    </citation>
    <scope>NUCLEOTIDE SEQUENCE</scope>
    <source>
        <strain evidence="3">20211129_DDA</strain>
        <tissue evidence="3">Liver</tissue>
    </source>
</reference>
<feature type="region of interest" description="Disordered" evidence="1">
    <location>
        <begin position="99"/>
        <end position="125"/>
    </location>
</feature>
<dbReference type="AlphaFoldDB" id="A0AAV7LDI6"/>
<proteinExistence type="predicted"/>
<keyword evidence="2" id="KW-1133">Transmembrane helix</keyword>
<name>A0AAV7LDI6_PLEWA</name>
<organism evidence="3 4">
    <name type="scientific">Pleurodeles waltl</name>
    <name type="common">Iberian ribbed newt</name>
    <dbReference type="NCBI Taxonomy" id="8319"/>
    <lineage>
        <taxon>Eukaryota</taxon>
        <taxon>Metazoa</taxon>
        <taxon>Chordata</taxon>
        <taxon>Craniata</taxon>
        <taxon>Vertebrata</taxon>
        <taxon>Euteleostomi</taxon>
        <taxon>Amphibia</taxon>
        <taxon>Batrachia</taxon>
        <taxon>Caudata</taxon>
        <taxon>Salamandroidea</taxon>
        <taxon>Salamandridae</taxon>
        <taxon>Pleurodelinae</taxon>
        <taxon>Pleurodeles</taxon>
    </lineage>
</organism>
<accession>A0AAV7LDI6</accession>
<evidence type="ECO:0000313" key="4">
    <source>
        <dbReference type="Proteomes" id="UP001066276"/>
    </source>
</evidence>
<keyword evidence="2" id="KW-0812">Transmembrane</keyword>
<evidence type="ECO:0000256" key="1">
    <source>
        <dbReference type="SAM" id="MobiDB-lite"/>
    </source>
</evidence>
<gene>
    <name evidence="3" type="ORF">NDU88_001554</name>
</gene>
<keyword evidence="4" id="KW-1185">Reference proteome</keyword>
<comment type="caution">
    <text evidence="3">The sequence shown here is derived from an EMBL/GenBank/DDBJ whole genome shotgun (WGS) entry which is preliminary data.</text>
</comment>
<sequence length="125" mass="13784">MVLLPKRLNYFANLPMVVLATVFAAWNVLLIGLVWGSRRCRISLKKLQLPMLEGGMSAPNRKASHLTTESHWEQCGEARGGCEWRRSAARTAEIVPAGLVSRDGPGRAQAEPGPRLGRRAQLQPE</sequence>
<evidence type="ECO:0000256" key="2">
    <source>
        <dbReference type="SAM" id="Phobius"/>
    </source>
</evidence>
<evidence type="ECO:0000313" key="3">
    <source>
        <dbReference type="EMBL" id="KAJ1088397.1"/>
    </source>
</evidence>
<feature type="transmembrane region" description="Helical" evidence="2">
    <location>
        <begin position="12"/>
        <end position="36"/>
    </location>
</feature>
<dbReference type="EMBL" id="JANPWB010000015">
    <property type="protein sequence ID" value="KAJ1088397.1"/>
    <property type="molecule type" value="Genomic_DNA"/>
</dbReference>
<keyword evidence="2" id="KW-0472">Membrane</keyword>